<name>A0A9W8K1Y1_9AGAR</name>
<dbReference type="Pfam" id="PF01263">
    <property type="entry name" value="Aldose_epim"/>
    <property type="match status" value="2"/>
</dbReference>
<dbReference type="GO" id="GO:0030246">
    <property type="term" value="F:carbohydrate binding"/>
    <property type="evidence" value="ECO:0007669"/>
    <property type="project" value="InterPro"/>
</dbReference>
<dbReference type="PANTHER" id="PTHR10091">
    <property type="entry name" value="ALDOSE-1-EPIMERASE"/>
    <property type="match status" value="1"/>
</dbReference>
<dbReference type="InterPro" id="IPR014718">
    <property type="entry name" value="GH-type_carb-bd"/>
</dbReference>
<gene>
    <name evidence="1" type="ORF">NLJ89_g3725</name>
</gene>
<dbReference type="GO" id="GO:0033499">
    <property type="term" value="P:galactose catabolic process via UDP-galactose, Leloir pathway"/>
    <property type="evidence" value="ECO:0007669"/>
    <property type="project" value="TreeGrafter"/>
</dbReference>
<proteinExistence type="predicted"/>
<reference evidence="1" key="1">
    <citation type="submission" date="2022-07" db="EMBL/GenBank/DDBJ databases">
        <title>Genome Sequence of Agrocybe chaxingu.</title>
        <authorList>
            <person name="Buettner E."/>
        </authorList>
    </citation>
    <scope>NUCLEOTIDE SEQUENCE</scope>
    <source>
        <strain evidence="1">MP-N11</strain>
    </source>
</reference>
<accession>A0A9W8K1Y1</accession>
<dbReference type="AlphaFoldDB" id="A0A9W8K1Y1"/>
<comment type="caution">
    <text evidence="1">The sequence shown here is derived from an EMBL/GenBank/DDBJ whole genome shotgun (WGS) entry which is preliminary data.</text>
</comment>
<evidence type="ECO:0008006" key="3">
    <source>
        <dbReference type="Google" id="ProtNLM"/>
    </source>
</evidence>
<dbReference type="SUPFAM" id="SSF74650">
    <property type="entry name" value="Galactose mutarotase-like"/>
    <property type="match status" value="1"/>
</dbReference>
<dbReference type="PANTHER" id="PTHR10091:SF0">
    <property type="entry name" value="GALACTOSE MUTAROTASE"/>
    <property type="match status" value="1"/>
</dbReference>
<dbReference type="Gene3D" id="2.70.98.10">
    <property type="match status" value="1"/>
</dbReference>
<dbReference type="EMBL" id="JANKHO010000282">
    <property type="protein sequence ID" value="KAJ3512089.1"/>
    <property type="molecule type" value="Genomic_DNA"/>
</dbReference>
<dbReference type="InterPro" id="IPR011013">
    <property type="entry name" value="Gal_mutarotase_sf_dom"/>
</dbReference>
<dbReference type="Proteomes" id="UP001148786">
    <property type="component" value="Unassembled WGS sequence"/>
</dbReference>
<protein>
    <recommendedName>
        <fullName evidence="3">Galactose mutarotase-like protein</fullName>
    </recommendedName>
</protein>
<evidence type="ECO:0000313" key="1">
    <source>
        <dbReference type="EMBL" id="KAJ3512089.1"/>
    </source>
</evidence>
<dbReference type="GO" id="GO:0004034">
    <property type="term" value="F:aldose 1-epimerase activity"/>
    <property type="evidence" value="ECO:0007669"/>
    <property type="project" value="TreeGrafter"/>
</dbReference>
<dbReference type="GO" id="GO:0006006">
    <property type="term" value="P:glucose metabolic process"/>
    <property type="evidence" value="ECO:0007669"/>
    <property type="project" value="TreeGrafter"/>
</dbReference>
<keyword evidence="2" id="KW-1185">Reference proteome</keyword>
<evidence type="ECO:0000313" key="2">
    <source>
        <dbReference type="Proteomes" id="UP001148786"/>
    </source>
</evidence>
<dbReference type="InterPro" id="IPR008183">
    <property type="entry name" value="Aldose_1/G6P_1-epimerase"/>
</dbReference>
<organism evidence="1 2">
    <name type="scientific">Agrocybe chaxingu</name>
    <dbReference type="NCBI Taxonomy" id="84603"/>
    <lineage>
        <taxon>Eukaryota</taxon>
        <taxon>Fungi</taxon>
        <taxon>Dikarya</taxon>
        <taxon>Basidiomycota</taxon>
        <taxon>Agaricomycotina</taxon>
        <taxon>Agaricomycetes</taxon>
        <taxon>Agaricomycetidae</taxon>
        <taxon>Agaricales</taxon>
        <taxon>Agaricineae</taxon>
        <taxon>Strophariaceae</taxon>
        <taxon>Agrocybe</taxon>
    </lineage>
</organism>
<sequence length="433" mass="47025">MAEFRPVLLSLPTSLTPSIVLEVLPYGLTIHKLLVQADGRTHDIVIGPETPKDHITQKYTNSVVGRYANRIPVGTHVLERKGFKSELKALPNESPIVSLHGGPVGFDAVPWTILTDDNPPKLFSRSELSRIAGLPESSFAVFRLISPAGDQGFPGELTVEMLIALISPESPTKPISTSGDEQYSLGSVVIVYRAKLEGETKTVTPVNLTQHWGFNLDASLQDGPDPLTIKEHTLTIKADHVAELGSSALGTGNFIGVSTKPAHAHTAKIIGDKFPEAGYDDYYLFSESARSTIETRIPLSSFGDESDYLKDLLRPSDDAERGIRAGAVVELKSKRSGLKLAFDTNQRGAMFYSNALARATNGARKKIHGGSGISSDGNAYGPHTAAFLEFHHPLTAFLYPENKDAEDTLLTSDELYHNYVRCDVTLNPPRPEA</sequence>
<dbReference type="OrthoDB" id="274691at2759"/>